<evidence type="ECO:0000313" key="2">
    <source>
        <dbReference type="Proteomes" id="UP000054851"/>
    </source>
</evidence>
<proteinExistence type="predicted"/>
<accession>A0A158AV51</accession>
<comment type="caution">
    <text evidence="1">The sequence shown here is derived from an EMBL/GenBank/DDBJ whole genome shotgun (WGS) entry which is preliminary data.</text>
</comment>
<dbReference type="Proteomes" id="UP000054851">
    <property type="component" value="Unassembled WGS sequence"/>
</dbReference>
<evidence type="ECO:0000313" key="1">
    <source>
        <dbReference type="EMBL" id="SAK61635.1"/>
    </source>
</evidence>
<dbReference type="STRING" id="1777140.AWB79_02822"/>
<protein>
    <submittedName>
        <fullName evidence="1">Uncharacterized protein</fullName>
    </submittedName>
</protein>
<dbReference type="AlphaFoldDB" id="A0A158AV51"/>
<dbReference type="EMBL" id="FCOA02000007">
    <property type="protein sequence ID" value="SAK61635.1"/>
    <property type="molecule type" value="Genomic_DNA"/>
</dbReference>
<organism evidence="1 2">
    <name type="scientific">Caballeronia hypogeia</name>
    <dbReference type="NCBI Taxonomy" id="1777140"/>
    <lineage>
        <taxon>Bacteria</taxon>
        <taxon>Pseudomonadati</taxon>
        <taxon>Pseudomonadota</taxon>
        <taxon>Betaproteobacteria</taxon>
        <taxon>Burkholderiales</taxon>
        <taxon>Burkholderiaceae</taxon>
        <taxon>Caballeronia</taxon>
    </lineage>
</organism>
<sequence>MSEENAMDNRDAYARLVEELGQLLVDHIERHQPEASRFAAIKALGAAAKALAMIYGPSIVPPKSHEEQLEWAYRILQAGFAENVDVTAKRSPKR</sequence>
<name>A0A158AV51_9BURK</name>
<keyword evidence="2" id="KW-1185">Reference proteome</keyword>
<reference evidence="1" key="1">
    <citation type="submission" date="2016-01" db="EMBL/GenBank/DDBJ databases">
        <authorList>
            <person name="Peeters C."/>
        </authorList>
    </citation>
    <scope>NUCLEOTIDE SEQUENCE</scope>
    <source>
        <strain evidence="1">LMG 29322</strain>
    </source>
</reference>
<gene>
    <name evidence="1" type="ORF">AWB79_02822</name>
</gene>